<keyword evidence="8" id="KW-1185">Reference proteome</keyword>
<dbReference type="SUPFAM" id="SSF49503">
    <property type="entry name" value="Cupredoxins"/>
    <property type="match status" value="1"/>
</dbReference>
<evidence type="ECO:0000256" key="3">
    <source>
        <dbReference type="SAM" id="MobiDB-lite"/>
    </source>
</evidence>
<feature type="region of interest" description="Disordered" evidence="3">
    <location>
        <begin position="136"/>
        <end position="158"/>
    </location>
</feature>
<keyword evidence="2" id="KW-0325">Glycoprotein</keyword>
<dbReference type="GO" id="GO:0009055">
    <property type="term" value="F:electron transfer activity"/>
    <property type="evidence" value="ECO:0007669"/>
    <property type="project" value="InterPro"/>
</dbReference>
<feature type="chain" id="PRO_5029687034" description="Phytocyanin domain-containing protein" evidence="5">
    <location>
        <begin position="23"/>
        <end position="185"/>
    </location>
</feature>
<evidence type="ECO:0000313" key="8">
    <source>
        <dbReference type="Proteomes" id="UP000594263"/>
    </source>
</evidence>
<keyword evidence="1" id="KW-0479">Metal-binding</keyword>
<dbReference type="GO" id="GO:0005886">
    <property type="term" value="C:plasma membrane"/>
    <property type="evidence" value="ECO:0007669"/>
    <property type="project" value="TreeGrafter"/>
</dbReference>
<dbReference type="Gene3D" id="2.60.40.420">
    <property type="entry name" value="Cupredoxins - blue copper proteins"/>
    <property type="match status" value="1"/>
</dbReference>
<dbReference type="InterPro" id="IPR008972">
    <property type="entry name" value="Cupredoxin"/>
</dbReference>
<dbReference type="PROSITE" id="PS51257">
    <property type="entry name" value="PROKAR_LIPOPROTEIN"/>
    <property type="match status" value="1"/>
</dbReference>
<dbReference type="AlphaFoldDB" id="A0A7N0SYJ7"/>
<dbReference type="OMA" id="CFATITF"/>
<feature type="domain" description="Phytocyanin" evidence="6">
    <location>
        <begin position="23"/>
        <end position="121"/>
    </location>
</feature>
<evidence type="ECO:0000259" key="6">
    <source>
        <dbReference type="PROSITE" id="PS51485"/>
    </source>
</evidence>
<keyword evidence="5" id="KW-0732">Signal</keyword>
<evidence type="ECO:0000313" key="7">
    <source>
        <dbReference type="EnsemblPlants" id="Kaladp0013s0020.1.v1.1"/>
    </source>
</evidence>
<evidence type="ECO:0000256" key="1">
    <source>
        <dbReference type="ARBA" id="ARBA00022723"/>
    </source>
</evidence>
<feature type="transmembrane region" description="Helical" evidence="4">
    <location>
        <begin position="166"/>
        <end position="184"/>
    </location>
</feature>
<dbReference type="Gramene" id="Kaladp0013s0020.1.v1.1">
    <property type="protein sequence ID" value="Kaladp0013s0020.1.v1.1"/>
    <property type="gene ID" value="Kaladp0013s0020.v1.1"/>
</dbReference>
<dbReference type="InterPro" id="IPR003245">
    <property type="entry name" value="Phytocyanin_dom"/>
</dbReference>
<proteinExistence type="predicted"/>
<dbReference type="Pfam" id="PF02298">
    <property type="entry name" value="Cu_bind_like"/>
    <property type="match status" value="1"/>
</dbReference>
<dbReference type="EnsemblPlants" id="Kaladp0013s0020.1.v1.1">
    <property type="protein sequence ID" value="Kaladp0013s0020.1.v1.1"/>
    <property type="gene ID" value="Kaladp0013s0020.v1.1"/>
</dbReference>
<evidence type="ECO:0000256" key="4">
    <source>
        <dbReference type="SAM" id="Phobius"/>
    </source>
</evidence>
<dbReference type="CDD" id="cd04216">
    <property type="entry name" value="Phytocyanin"/>
    <property type="match status" value="1"/>
</dbReference>
<organism evidence="7 8">
    <name type="scientific">Kalanchoe fedtschenkoi</name>
    <name type="common">Lavender scallops</name>
    <name type="synonym">South American air plant</name>
    <dbReference type="NCBI Taxonomy" id="63787"/>
    <lineage>
        <taxon>Eukaryota</taxon>
        <taxon>Viridiplantae</taxon>
        <taxon>Streptophyta</taxon>
        <taxon>Embryophyta</taxon>
        <taxon>Tracheophyta</taxon>
        <taxon>Spermatophyta</taxon>
        <taxon>Magnoliopsida</taxon>
        <taxon>eudicotyledons</taxon>
        <taxon>Gunneridae</taxon>
        <taxon>Pentapetalae</taxon>
        <taxon>Saxifragales</taxon>
        <taxon>Crassulaceae</taxon>
        <taxon>Kalanchoe</taxon>
    </lineage>
</organism>
<feature type="compositionally biased region" description="Polar residues" evidence="3">
    <location>
        <begin position="146"/>
        <end position="158"/>
    </location>
</feature>
<keyword evidence="4" id="KW-0472">Membrane</keyword>
<dbReference type="InterPro" id="IPR039391">
    <property type="entry name" value="Phytocyanin-like"/>
</dbReference>
<keyword evidence="4" id="KW-0812">Transmembrane</keyword>
<sequence>MEKLVCGICVFIGVFLISSCAATIYTVGDTAGWDISADLDTWPIDKNFTVGDVLMFQYSQSNSVSEVTKQSYDGCNTTVTLKTYTGGNSNVTLTKPGDMYFICGNKLLCLGGMKLQIYVQEGQVVAYAPAPAPSAGRFELPKPSTKKNNNPARTTNPASSASGLEYNAILMMIISAMATFFITCN</sequence>
<dbReference type="PANTHER" id="PTHR33021:SF70">
    <property type="entry name" value="PHYTOCYANIN DOMAIN-CONTAINING PROTEIN"/>
    <property type="match status" value="1"/>
</dbReference>
<keyword evidence="4" id="KW-1133">Transmembrane helix</keyword>
<dbReference type="PROSITE" id="PS51485">
    <property type="entry name" value="PHYTOCYANIN"/>
    <property type="match status" value="1"/>
</dbReference>
<dbReference type="Proteomes" id="UP000594263">
    <property type="component" value="Unplaced"/>
</dbReference>
<protein>
    <recommendedName>
        <fullName evidence="6">Phytocyanin domain-containing protein</fullName>
    </recommendedName>
</protein>
<reference evidence="7" key="1">
    <citation type="submission" date="2021-01" db="UniProtKB">
        <authorList>
            <consortium name="EnsemblPlants"/>
        </authorList>
    </citation>
    <scope>IDENTIFICATION</scope>
</reference>
<accession>A0A7N0SYJ7</accession>
<dbReference type="FunFam" id="2.60.40.420:FF:000003">
    <property type="entry name" value="Blue copper"/>
    <property type="match status" value="1"/>
</dbReference>
<evidence type="ECO:0000256" key="2">
    <source>
        <dbReference type="ARBA" id="ARBA00023180"/>
    </source>
</evidence>
<dbReference type="GO" id="GO:0046872">
    <property type="term" value="F:metal ion binding"/>
    <property type="evidence" value="ECO:0007669"/>
    <property type="project" value="UniProtKB-KW"/>
</dbReference>
<feature type="signal peptide" evidence="5">
    <location>
        <begin position="1"/>
        <end position="22"/>
    </location>
</feature>
<dbReference type="PANTHER" id="PTHR33021">
    <property type="entry name" value="BLUE COPPER PROTEIN"/>
    <property type="match status" value="1"/>
</dbReference>
<name>A0A7N0SYJ7_KALFE</name>
<evidence type="ECO:0000256" key="5">
    <source>
        <dbReference type="SAM" id="SignalP"/>
    </source>
</evidence>